<keyword evidence="1" id="KW-0812">Transmembrane</keyword>
<feature type="transmembrane region" description="Helical" evidence="1">
    <location>
        <begin position="38"/>
        <end position="56"/>
    </location>
</feature>
<feature type="transmembrane region" description="Helical" evidence="1">
    <location>
        <begin position="274"/>
        <end position="292"/>
    </location>
</feature>
<evidence type="ECO:0000256" key="1">
    <source>
        <dbReference type="SAM" id="Phobius"/>
    </source>
</evidence>
<reference evidence="2 3" key="1">
    <citation type="submission" date="2018-08" db="EMBL/GenBank/DDBJ databases">
        <title>A genome reference for cultivated species of the human gut microbiota.</title>
        <authorList>
            <person name="Zou Y."/>
            <person name="Xue W."/>
            <person name="Luo G."/>
        </authorList>
    </citation>
    <scope>NUCLEOTIDE SEQUENCE [LARGE SCALE GENOMIC DNA]</scope>
    <source>
        <strain evidence="2 3">AM09-9</strain>
    </source>
</reference>
<feature type="transmembrane region" description="Helical" evidence="1">
    <location>
        <begin position="164"/>
        <end position="190"/>
    </location>
</feature>
<keyword evidence="1" id="KW-0472">Membrane</keyword>
<organism evidence="2 3">
    <name type="scientific">[Ruminococcus] lactaris</name>
    <dbReference type="NCBI Taxonomy" id="46228"/>
    <lineage>
        <taxon>Bacteria</taxon>
        <taxon>Bacillati</taxon>
        <taxon>Bacillota</taxon>
        <taxon>Clostridia</taxon>
        <taxon>Lachnospirales</taxon>
        <taxon>Lachnospiraceae</taxon>
        <taxon>Mediterraneibacter</taxon>
    </lineage>
</organism>
<comment type="caution">
    <text evidence="2">The sequence shown here is derived from an EMBL/GenBank/DDBJ whole genome shotgun (WGS) entry which is preliminary data.</text>
</comment>
<evidence type="ECO:0000313" key="3">
    <source>
        <dbReference type="Proteomes" id="UP000285832"/>
    </source>
</evidence>
<feature type="transmembrane region" description="Helical" evidence="1">
    <location>
        <begin position="244"/>
        <end position="262"/>
    </location>
</feature>
<dbReference type="Proteomes" id="UP000285832">
    <property type="component" value="Unassembled WGS sequence"/>
</dbReference>
<gene>
    <name evidence="2" type="ORF">DW116_12210</name>
</gene>
<keyword evidence="1" id="KW-1133">Transmembrane helix</keyword>
<proteinExistence type="predicted"/>
<accession>A0A415CWF9</accession>
<evidence type="ECO:0000313" key="2">
    <source>
        <dbReference type="EMBL" id="RHJ58014.1"/>
    </source>
</evidence>
<dbReference type="EMBL" id="QRMI01000041">
    <property type="protein sequence ID" value="RHJ58014.1"/>
    <property type="molecule type" value="Genomic_DNA"/>
</dbReference>
<dbReference type="RefSeq" id="WP_118279391.1">
    <property type="nucleotide sequence ID" value="NZ_JAQDJO010000042.1"/>
</dbReference>
<dbReference type="Pfam" id="PF14897">
    <property type="entry name" value="EpsG"/>
    <property type="match status" value="1"/>
</dbReference>
<feature type="transmembrane region" description="Helical" evidence="1">
    <location>
        <begin position="202"/>
        <end position="224"/>
    </location>
</feature>
<feature type="transmembrane region" description="Helical" evidence="1">
    <location>
        <begin position="98"/>
        <end position="117"/>
    </location>
</feature>
<protein>
    <submittedName>
        <fullName evidence="2">EpsG family protein</fullName>
    </submittedName>
</protein>
<feature type="transmembrane region" description="Helical" evidence="1">
    <location>
        <begin position="129"/>
        <end position="158"/>
    </location>
</feature>
<sequence length="355" mass="40935">MIIYYIVMISMLLLAVTDKWIGSTNINQSSDNKIQKGTAFLMTLILALVAGLRYNVGTDYSNYYASYLSFKTLPLKLNDEPGIKVIARVAAIIYDDPGTMMFLAAVITVTLMVVTILRNSEMPWLSVMLYILLCCWHGCFNGVRQYLAAAVLFAGHYFIKEKRLGCWCLVVFLASMFHITAVIGIVFYFFPKIQMSFKQIIISTIYIFIGMKAYDAIFSFIGFLKDDTLDFTGVGSGYLTNPINPLRIIVAWVPVVFFWAFNRYYNKKDEKFKFYMNMSFLHAVFMTMAFNSTYLGRIGIYTGVYNTLTWPLLLKKMESKSQKILIILMLILYFFYWKTEASGPTLSNFQWIFQR</sequence>
<dbReference type="AlphaFoldDB" id="A0A415CWF9"/>
<feature type="transmembrane region" description="Helical" evidence="1">
    <location>
        <begin position="321"/>
        <end position="337"/>
    </location>
</feature>
<dbReference type="InterPro" id="IPR049458">
    <property type="entry name" value="EpsG-like"/>
</dbReference>
<name>A0A415CWF9_9FIRM</name>